<gene>
    <name evidence="1" type="ORF">4_7</name>
</gene>
<organism evidence="1">
    <name type="scientific">Mimiviridae sp. ChoanoV1</name>
    <dbReference type="NCBI Taxonomy" id="2596887"/>
    <lineage>
        <taxon>Viruses</taxon>
        <taxon>Varidnaviria</taxon>
        <taxon>Bamfordvirae</taxon>
        <taxon>Nucleocytoviricota</taxon>
        <taxon>Megaviricetes</taxon>
        <taxon>Imitervirales</taxon>
        <taxon>Schizomimiviridae</taxon>
    </lineage>
</organism>
<accession>A0A5B8IGB2</accession>
<evidence type="ECO:0000313" key="1">
    <source>
        <dbReference type="EMBL" id="QDY52127.1"/>
    </source>
</evidence>
<proteinExistence type="predicted"/>
<name>A0A5B8IGB2_9VIRU</name>
<reference evidence="1" key="1">
    <citation type="submission" date="2018-11" db="EMBL/GenBank/DDBJ databases">
        <title>A distinct lineage of giant viruses engineers rhodopsin photosystems in predatory marine eukaryotes.</title>
        <authorList>
            <person name="Needham D.M."/>
            <person name="Yoshizawa S."/>
            <person name="Hosaka T."/>
            <person name="Poirier C."/>
            <person name="Choi C.-J."/>
            <person name="Hehenberger E."/>
            <person name="Irwin N.A.T."/>
            <person name="Wilken S."/>
            <person name="Yung C.-M."/>
            <person name="Bachy C."/>
            <person name="Kurihara R."/>
            <person name="Nakajima Y."/>
            <person name="Kojima K."/>
            <person name="Kimura-Someya T."/>
            <person name="Leonard G."/>
            <person name="Malmstrom R.R."/>
            <person name="Mende D."/>
            <person name="Olson D.K."/>
            <person name="Sudo Y."/>
            <person name="Sudek S."/>
            <person name="Richards T.A."/>
            <person name="DeLong E.F."/>
            <person name="Keeling P.J."/>
            <person name="Santoro A.E."/>
            <person name="Shirouzu M."/>
            <person name="Iwasaki W."/>
            <person name="Worden A.Z."/>
        </authorList>
    </citation>
    <scope>NUCLEOTIDE SEQUENCE</scope>
</reference>
<dbReference type="EMBL" id="MK250088">
    <property type="protein sequence ID" value="QDY52127.1"/>
    <property type="molecule type" value="Genomic_DNA"/>
</dbReference>
<sequence length="45" mass="5442">MLTIYKTYDSNIEDLGPIEFLHQSICFTRIMERIKCFSCYIQTIY</sequence>
<protein>
    <submittedName>
        <fullName evidence="1">Uncharacterized protein</fullName>
    </submittedName>
</protein>